<protein>
    <submittedName>
        <fullName evidence="2">Uncharacterized protein</fullName>
    </submittedName>
</protein>
<dbReference type="Proteomes" id="UP001558613">
    <property type="component" value="Unassembled WGS sequence"/>
</dbReference>
<dbReference type="EMBL" id="JAYMGO010000008">
    <property type="protein sequence ID" value="KAL1269202.1"/>
    <property type="molecule type" value="Genomic_DNA"/>
</dbReference>
<sequence>MLCNCAGRARSRSCLWEYAGLQSSHRFPHTSPTAPAPSPHCGHVNGPTIGPIGGPHLTHTFGLSHKGPIVWGPHVPRISRRYWGPQWAAHVG</sequence>
<accession>A0ABR3MX67</accession>
<keyword evidence="3" id="KW-1185">Reference proteome</keyword>
<proteinExistence type="predicted"/>
<evidence type="ECO:0000256" key="1">
    <source>
        <dbReference type="SAM" id="MobiDB-lite"/>
    </source>
</evidence>
<name>A0ABR3MX67_9TELE</name>
<organism evidence="2 3">
    <name type="scientific">Cirrhinus molitorella</name>
    <name type="common">mud carp</name>
    <dbReference type="NCBI Taxonomy" id="172907"/>
    <lineage>
        <taxon>Eukaryota</taxon>
        <taxon>Metazoa</taxon>
        <taxon>Chordata</taxon>
        <taxon>Craniata</taxon>
        <taxon>Vertebrata</taxon>
        <taxon>Euteleostomi</taxon>
        <taxon>Actinopterygii</taxon>
        <taxon>Neopterygii</taxon>
        <taxon>Teleostei</taxon>
        <taxon>Ostariophysi</taxon>
        <taxon>Cypriniformes</taxon>
        <taxon>Cyprinidae</taxon>
        <taxon>Labeoninae</taxon>
        <taxon>Labeonini</taxon>
        <taxon>Cirrhinus</taxon>
    </lineage>
</organism>
<feature type="region of interest" description="Disordered" evidence="1">
    <location>
        <begin position="27"/>
        <end position="49"/>
    </location>
</feature>
<evidence type="ECO:0000313" key="2">
    <source>
        <dbReference type="EMBL" id="KAL1269202.1"/>
    </source>
</evidence>
<comment type="caution">
    <text evidence="2">The sequence shown here is derived from an EMBL/GenBank/DDBJ whole genome shotgun (WGS) entry which is preliminary data.</text>
</comment>
<reference evidence="2 3" key="1">
    <citation type="submission" date="2023-09" db="EMBL/GenBank/DDBJ databases">
        <authorList>
            <person name="Wang M."/>
        </authorList>
    </citation>
    <scope>NUCLEOTIDE SEQUENCE [LARGE SCALE GENOMIC DNA]</scope>
    <source>
        <strain evidence="2">GT-2023</strain>
        <tissue evidence="2">Liver</tissue>
    </source>
</reference>
<gene>
    <name evidence="2" type="ORF">QQF64_031491</name>
</gene>
<evidence type="ECO:0000313" key="3">
    <source>
        <dbReference type="Proteomes" id="UP001558613"/>
    </source>
</evidence>